<dbReference type="EMBL" id="HBIJ01005283">
    <property type="protein sequence ID" value="CAE0362987.1"/>
    <property type="molecule type" value="Transcribed_RNA"/>
</dbReference>
<accession>A0A6S8AQK0</accession>
<name>A0A6S8AQK0_9STRA</name>
<dbReference type="EMBL" id="HBIJ01005287">
    <property type="protein sequence ID" value="CAE0362990.1"/>
    <property type="molecule type" value="Transcribed_RNA"/>
</dbReference>
<gene>
    <name evidence="1" type="ORF">ALAG00032_LOCUS3728</name>
    <name evidence="2" type="ORF">ALAG00032_LOCUS3731</name>
</gene>
<reference evidence="1" key="1">
    <citation type="submission" date="2021-01" db="EMBL/GenBank/DDBJ databases">
        <authorList>
            <person name="Corre E."/>
            <person name="Pelletier E."/>
            <person name="Niang G."/>
            <person name="Scheremetjew M."/>
            <person name="Finn R."/>
            <person name="Kale V."/>
            <person name="Holt S."/>
            <person name="Cochrane G."/>
            <person name="Meng A."/>
            <person name="Brown T."/>
            <person name="Cohen L."/>
        </authorList>
    </citation>
    <scope>NUCLEOTIDE SEQUENCE</scope>
    <source>
        <strain evidence="1">CCMP1510</strain>
    </source>
</reference>
<organism evidence="1">
    <name type="scientific">Aureoumbra lagunensis</name>
    <dbReference type="NCBI Taxonomy" id="44058"/>
    <lineage>
        <taxon>Eukaryota</taxon>
        <taxon>Sar</taxon>
        <taxon>Stramenopiles</taxon>
        <taxon>Ochrophyta</taxon>
        <taxon>Pelagophyceae</taxon>
        <taxon>Pelagomonadales</taxon>
        <taxon>Aureoumbra</taxon>
    </lineage>
</organism>
<sequence>MPPKRKVDNKIKGDDKRLKSDDIKTGLIVRFKSEDYRDDDDNDNDIREKETKDGYIWGIVAANDTKVNGTARVLLRQTYFVENVPFRILEKLDDQRDEVLIDLLKEQQKNPSNWHNEVIKKRNLEAVGVDEEDYENRARAAWADLDEEEKARIKDETSMRRKFLSCRAVSELTSFKFMCSCCRGLDKNNIQHCLLSIGQWPTNSINILQSEKTKKGLKKLKTVQEARDSGISYRWPVRSEEEKMRDDEIKAIFSFQFFLKWCQDESLLTDELLNLVNRVPEAYFDAVGQKYILDRHTTSFSEELMRNFHAAKKQMMDPNENLGFSSGLCQCNLTMTLGCSSRKAIALLEVPSGAFCANDQDIVLVDGNIVRKFAELAIKIMSESCLDRMTVMKWIKQMDSALPLQCNIDKLYSILNQKFSSFGHKNKYWQDFLKTKRIDVILSLFDNALFDERAVRHDSSSLTLAKVISGTADNSGRIVVICDVFSEKYGCAITCLVGVKRRFCAHLTTPTPAFIQAISNNLEMYCNMAWDQKKFNKHESFANTYGGFYIKSNFKAGGRVVNETDNNRCDKIKIQASRGFLATKISPRDNRFRKYCLQIKQKSNAMRGHLDDLAGSLVGTWYISWDTKTCSEIVDPDEVAYRLLLAFEDGSSDRPFAQYHEATKSLLPFIDSGVANKILVYGNDDNSKIEEYFKNEMRSVYVTLSGWGLCNGFDYDGARFDRSIDADDDEDDVDGDVEDIVDESDDETLGMMLAMLAT</sequence>
<evidence type="ECO:0000313" key="2">
    <source>
        <dbReference type="EMBL" id="CAE0362990.1"/>
    </source>
</evidence>
<dbReference type="AlphaFoldDB" id="A0A6S8AQK0"/>
<protein>
    <submittedName>
        <fullName evidence="1">Uncharacterized protein</fullName>
    </submittedName>
</protein>
<proteinExistence type="predicted"/>
<evidence type="ECO:0000313" key="1">
    <source>
        <dbReference type="EMBL" id="CAE0362987.1"/>
    </source>
</evidence>